<dbReference type="GO" id="GO:0003676">
    <property type="term" value="F:nucleic acid binding"/>
    <property type="evidence" value="ECO:0007669"/>
    <property type="project" value="InterPro"/>
</dbReference>
<feature type="domain" description="DDE-1" evidence="1">
    <location>
        <begin position="1"/>
        <end position="60"/>
    </location>
</feature>
<feature type="non-terminal residue" evidence="2">
    <location>
        <position position="1"/>
    </location>
</feature>
<dbReference type="EMBL" id="ML120370">
    <property type="protein sequence ID" value="RPB01886.1"/>
    <property type="molecule type" value="Genomic_DNA"/>
</dbReference>
<dbReference type="InterPro" id="IPR004875">
    <property type="entry name" value="DDE_SF_endonuclease_dom"/>
</dbReference>
<gene>
    <name evidence="2" type="ORF">L873DRAFT_1674866</name>
</gene>
<proteinExistence type="predicted"/>
<protein>
    <recommendedName>
        <fullName evidence="1">DDE-1 domain-containing protein</fullName>
    </recommendedName>
</protein>
<sequence>ILLLDGHITYYKDDLIVLKYHENYIVPFEFPSHLIHVLQLLDISIIQPWKHYYNKVIHHALYLLVIEYTISSFF</sequence>
<accession>A0A3N4JU64</accession>
<dbReference type="AlphaFoldDB" id="A0A3N4JU64"/>
<evidence type="ECO:0000259" key="1">
    <source>
        <dbReference type="Pfam" id="PF03184"/>
    </source>
</evidence>
<keyword evidence="3" id="KW-1185">Reference proteome</keyword>
<dbReference type="Proteomes" id="UP000276215">
    <property type="component" value="Unassembled WGS sequence"/>
</dbReference>
<reference evidence="2 3" key="1">
    <citation type="journal article" date="2018" name="Nat. Ecol. Evol.">
        <title>Pezizomycetes genomes reveal the molecular basis of ectomycorrhizal truffle lifestyle.</title>
        <authorList>
            <person name="Murat C."/>
            <person name="Payen T."/>
            <person name="Noel B."/>
            <person name="Kuo A."/>
            <person name="Morin E."/>
            <person name="Chen J."/>
            <person name="Kohler A."/>
            <person name="Krizsan K."/>
            <person name="Balestrini R."/>
            <person name="Da Silva C."/>
            <person name="Montanini B."/>
            <person name="Hainaut M."/>
            <person name="Levati E."/>
            <person name="Barry K.W."/>
            <person name="Belfiori B."/>
            <person name="Cichocki N."/>
            <person name="Clum A."/>
            <person name="Dockter R.B."/>
            <person name="Fauchery L."/>
            <person name="Guy J."/>
            <person name="Iotti M."/>
            <person name="Le Tacon F."/>
            <person name="Lindquist E.A."/>
            <person name="Lipzen A."/>
            <person name="Malagnac F."/>
            <person name="Mello A."/>
            <person name="Molinier V."/>
            <person name="Miyauchi S."/>
            <person name="Poulain J."/>
            <person name="Riccioni C."/>
            <person name="Rubini A."/>
            <person name="Sitrit Y."/>
            <person name="Splivallo R."/>
            <person name="Traeger S."/>
            <person name="Wang M."/>
            <person name="Zifcakova L."/>
            <person name="Wipf D."/>
            <person name="Zambonelli A."/>
            <person name="Paolocci F."/>
            <person name="Nowrousian M."/>
            <person name="Ottonello S."/>
            <person name="Baldrian P."/>
            <person name="Spatafora J.W."/>
            <person name="Henrissat B."/>
            <person name="Nagy L.G."/>
            <person name="Aury J.M."/>
            <person name="Wincker P."/>
            <person name="Grigoriev I.V."/>
            <person name="Bonfante P."/>
            <person name="Martin F.M."/>
        </authorList>
    </citation>
    <scope>NUCLEOTIDE SEQUENCE [LARGE SCALE GENOMIC DNA]</scope>
    <source>
        <strain evidence="2 3">120613-1</strain>
    </source>
</reference>
<evidence type="ECO:0000313" key="3">
    <source>
        <dbReference type="Proteomes" id="UP000276215"/>
    </source>
</evidence>
<dbReference type="Pfam" id="PF03184">
    <property type="entry name" value="DDE_1"/>
    <property type="match status" value="1"/>
</dbReference>
<evidence type="ECO:0000313" key="2">
    <source>
        <dbReference type="EMBL" id="RPB01886.1"/>
    </source>
</evidence>
<organism evidence="2 3">
    <name type="scientific">Choiromyces venosus 120613-1</name>
    <dbReference type="NCBI Taxonomy" id="1336337"/>
    <lineage>
        <taxon>Eukaryota</taxon>
        <taxon>Fungi</taxon>
        <taxon>Dikarya</taxon>
        <taxon>Ascomycota</taxon>
        <taxon>Pezizomycotina</taxon>
        <taxon>Pezizomycetes</taxon>
        <taxon>Pezizales</taxon>
        <taxon>Tuberaceae</taxon>
        <taxon>Choiromyces</taxon>
    </lineage>
</organism>
<name>A0A3N4JU64_9PEZI</name>